<proteinExistence type="predicted"/>
<comment type="caution">
    <text evidence="3">The sequence shown here is derived from an EMBL/GenBank/DDBJ whole genome shotgun (WGS) entry which is preliminary data.</text>
</comment>
<evidence type="ECO:0000313" key="9">
    <source>
        <dbReference type="EMBL" id="CAF4124576.1"/>
    </source>
</evidence>
<evidence type="ECO:0000313" key="10">
    <source>
        <dbReference type="Proteomes" id="UP000663832"/>
    </source>
</evidence>
<sequence length="367" mass="43104">MASHRRVTELALLKRKIETRFFEKKVSPGQVVNKFISELDILLQNLHNTNIDCKDKRHKQYEQRHQQNISYDNFLTMIQSNQVPIIMNTSMMSNKKTNYHRLVKRLKHKFYLSNIIVQKTDKSKVFHLGKLQDYHKKSSEYMNKTAAYTCLGANDPSADLIDRTNKYLLDLRLAHWITQKQYEELSIKPNEVKLAHLYYLPKAHKSGTPLRPIVSGLKHPTIKISRLLDKMLRPLSDRLARDTTITSGSELIKKLYNVIDLYTMIPQTEGILAIRRMLDYLNVKQVDGLKIETIIRLGRFVMQNNYFQYNNQFYHQVRGGAMGSPLTMTMANCYMYFFEQKIVKQIQNSGGIYVRYIDDIFISINWP</sequence>
<evidence type="ECO:0000313" key="8">
    <source>
        <dbReference type="EMBL" id="CAF3600380.1"/>
    </source>
</evidence>
<dbReference type="EMBL" id="CAJNOE010001000">
    <property type="protein sequence ID" value="CAF1372190.1"/>
    <property type="molecule type" value="Genomic_DNA"/>
</dbReference>
<evidence type="ECO:0000313" key="11">
    <source>
        <dbReference type="Proteomes" id="UP000663891"/>
    </source>
</evidence>
<feature type="domain" description="Reverse transcriptase" evidence="1">
    <location>
        <begin position="181"/>
        <end position="367"/>
    </location>
</feature>
<dbReference type="Proteomes" id="UP000663868">
    <property type="component" value="Unassembled WGS sequence"/>
</dbReference>
<dbReference type="InterPro" id="IPR000477">
    <property type="entry name" value="RT_dom"/>
</dbReference>
<dbReference type="EMBL" id="CAJNON010001575">
    <property type="protein sequence ID" value="CAF1472666.1"/>
    <property type="molecule type" value="Genomic_DNA"/>
</dbReference>
<protein>
    <recommendedName>
        <fullName evidence="1">Reverse transcriptase domain-containing protein</fullName>
    </recommendedName>
</protein>
<evidence type="ECO:0000313" key="4">
    <source>
        <dbReference type="EMBL" id="CAF1477976.1"/>
    </source>
</evidence>
<dbReference type="OrthoDB" id="10029313at2759"/>
<dbReference type="EMBL" id="CAJNOI010002479">
    <property type="protein sequence ID" value="CAF1477976.1"/>
    <property type="molecule type" value="Genomic_DNA"/>
</dbReference>
<dbReference type="Proteomes" id="UP000663891">
    <property type="component" value="Unassembled WGS sequence"/>
</dbReference>
<dbReference type="PANTHER" id="PTHR21301">
    <property type="entry name" value="REVERSE TRANSCRIPTASE"/>
    <property type="match status" value="1"/>
</dbReference>
<keyword evidence="10" id="KW-1185">Reference proteome</keyword>
<dbReference type="EMBL" id="CAJOAY010005932">
    <property type="protein sequence ID" value="CAF4124576.1"/>
    <property type="molecule type" value="Genomic_DNA"/>
</dbReference>
<evidence type="ECO:0000313" key="6">
    <source>
        <dbReference type="EMBL" id="CAF1637784.1"/>
    </source>
</evidence>
<gene>
    <name evidence="4" type="ORF">BJG266_LOCUS41904</name>
    <name evidence="5" type="ORF">BJG266_LOCUS44702</name>
    <name evidence="2" type="ORF">IZO911_LOCUS37925</name>
    <name evidence="8" type="ORF">KXQ929_LOCUS5099</name>
    <name evidence="9" type="ORF">OKA104_LOCUS36917</name>
    <name evidence="6" type="ORF">QVE165_LOCUS58781</name>
    <name evidence="7" type="ORF">QVE165_LOCUS61677</name>
    <name evidence="3" type="ORF">VCS650_LOCUS40705</name>
</gene>
<dbReference type="EMBL" id="CAJNOI010003731">
    <property type="protein sequence ID" value="CAF1527903.1"/>
    <property type="molecule type" value="Genomic_DNA"/>
</dbReference>
<dbReference type="PANTHER" id="PTHR21301:SF10">
    <property type="entry name" value="REVERSE TRANSCRIPTASE DOMAIN-CONTAINING PROTEIN"/>
    <property type="match status" value="1"/>
</dbReference>
<dbReference type="EMBL" id="CAJOBB010000184">
    <property type="protein sequence ID" value="CAF3600380.1"/>
    <property type="molecule type" value="Genomic_DNA"/>
</dbReference>
<dbReference type="Proteomes" id="UP000663860">
    <property type="component" value="Unassembled WGS sequence"/>
</dbReference>
<dbReference type="Proteomes" id="UP000663877">
    <property type="component" value="Unassembled WGS sequence"/>
</dbReference>
<evidence type="ECO:0000313" key="5">
    <source>
        <dbReference type="EMBL" id="CAF1527903.1"/>
    </source>
</evidence>
<dbReference type="PROSITE" id="PS50878">
    <property type="entry name" value="RT_POL"/>
    <property type="match status" value="1"/>
</dbReference>
<reference evidence="3" key="1">
    <citation type="submission" date="2021-02" db="EMBL/GenBank/DDBJ databases">
        <authorList>
            <person name="Nowell W R."/>
        </authorList>
    </citation>
    <scope>NUCLEOTIDE SEQUENCE</scope>
</reference>
<evidence type="ECO:0000313" key="2">
    <source>
        <dbReference type="EMBL" id="CAF1372190.1"/>
    </source>
</evidence>
<dbReference type="AlphaFoldDB" id="A0A815R5F7"/>
<name>A0A815R5F7_9BILA</name>
<evidence type="ECO:0000259" key="1">
    <source>
        <dbReference type="PROSITE" id="PS50878"/>
    </source>
</evidence>
<dbReference type="EMBL" id="CAJNOM010004097">
    <property type="protein sequence ID" value="CAF1652530.1"/>
    <property type="molecule type" value="Genomic_DNA"/>
</dbReference>
<evidence type="ECO:0000313" key="7">
    <source>
        <dbReference type="EMBL" id="CAF1652530.1"/>
    </source>
</evidence>
<accession>A0A815R5F7</accession>
<dbReference type="Proteomes" id="UP000663832">
    <property type="component" value="Unassembled WGS sequence"/>
</dbReference>
<dbReference type="EMBL" id="CAJNOM010002799">
    <property type="protein sequence ID" value="CAF1637784.1"/>
    <property type="molecule type" value="Genomic_DNA"/>
</dbReference>
<evidence type="ECO:0000313" key="3">
    <source>
        <dbReference type="EMBL" id="CAF1472666.1"/>
    </source>
</evidence>
<organism evidence="3 11">
    <name type="scientific">Adineta steineri</name>
    <dbReference type="NCBI Taxonomy" id="433720"/>
    <lineage>
        <taxon>Eukaryota</taxon>
        <taxon>Metazoa</taxon>
        <taxon>Spiralia</taxon>
        <taxon>Gnathifera</taxon>
        <taxon>Rotifera</taxon>
        <taxon>Eurotatoria</taxon>
        <taxon>Bdelloidea</taxon>
        <taxon>Adinetida</taxon>
        <taxon>Adinetidae</taxon>
        <taxon>Adineta</taxon>
    </lineage>
</organism>
<dbReference type="Proteomes" id="UP000663881">
    <property type="component" value="Unassembled WGS sequence"/>
</dbReference>